<name>F0H5H5_9BACT</name>
<proteinExistence type="predicted"/>
<evidence type="ECO:0000313" key="3">
    <source>
        <dbReference type="Proteomes" id="UP000003155"/>
    </source>
</evidence>
<keyword evidence="1" id="KW-0472">Membrane</keyword>
<feature type="transmembrane region" description="Helical" evidence="1">
    <location>
        <begin position="20"/>
        <end position="40"/>
    </location>
</feature>
<keyword evidence="3" id="KW-1185">Reference proteome</keyword>
<evidence type="ECO:0000313" key="2">
    <source>
        <dbReference type="EMBL" id="EGC86900.1"/>
    </source>
</evidence>
<sequence length="44" mass="5218">MDRMLDNENRITDCLLKKSISHLLSLLTFLTNTLFISLLYKFIE</sequence>
<keyword evidence="1" id="KW-1133">Transmembrane helix</keyword>
<protein>
    <submittedName>
        <fullName evidence="2">Uncharacterized protein</fullName>
    </submittedName>
</protein>
<dbReference type="AlphaFoldDB" id="F0H5H5"/>
<keyword evidence="1" id="KW-0812">Transmembrane</keyword>
<accession>F0H5H5</accession>
<dbReference type="Proteomes" id="UP000003155">
    <property type="component" value="Unassembled WGS sequence"/>
</dbReference>
<gene>
    <name evidence="2" type="ORF">HMPREF9303_0262</name>
</gene>
<dbReference type="EMBL" id="AEXO01000032">
    <property type="protein sequence ID" value="EGC86900.1"/>
    <property type="molecule type" value="Genomic_DNA"/>
</dbReference>
<comment type="caution">
    <text evidence="2">The sequence shown here is derived from an EMBL/GenBank/DDBJ whole genome shotgun (WGS) entry which is preliminary data.</text>
</comment>
<organism evidence="2 3">
    <name type="scientific">Prevotella denticola CRIS 18C-A</name>
    <dbReference type="NCBI Taxonomy" id="944557"/>
    <lineage>
        <taxon>Bacteria</taxon>
        <taxon>Pseudomonadati</taxon>
        <taxon>Bacteroidota</taxon>
        <taxon>Bacteroidia</taxon>
        <taxon>Bacteroidales</taxon>
        <taxon>Prevotellaceae</taxon>
        <taxon>Prevotella</taxon>
    </lineage>
</organism>
<evidence type="ECO:0000256" key="1">
    <source>
        <dbReference type="SAM" id="Phobius"/>
    </source>
</evidence>
<reference evidence="2 3" key="1">
    <citation type="submission" date="2011-02" db="EMBL/GenBank/DDBJ databases">
        <authorList>
            <person name="Durkin A.S."/>
            <person name="Madupu R."/>
            <person name="Torralba M."/>
            <person name="Gillis M."/>
            <person name="Methe B."/>
            <person name="Sutton G."/>
            <person name="Nelson K.E."/>
        </authorList>
    </citation>
    <scope>NUCLEOTIDE SEQUENCE [LARGE SCALE GENOMIC DNA]</scope>
    <source>
        <strain evidence="2 3">CRIS 18C-A</strain>
    </source>
</reference>